<feature type="non-terminal residue" evidence="1">
    <location>
        <position position="1"/>
    </location>
</feature>
<gene>
    <name evidence="1" type="ORF">pdam_00019428</name>
</gene>
<proteinExistence type="predicted"/>
<accession>A0A3M6V349</accession>
<dbReference type="PANTHER" id="PTHR47526">
    <property type="entry name" value="ATP-DEPENDENT DNA HELICASE"/>
    <property type="match status" value="1"/>
</dbReference>
<organism evidence="1 2">
    <name type="scientific">Pocillopora damicornis</name>
    <name type="common">Cauliflower coral</name>
    <name type="synonym">Millepora damicornis</name>
    <dbReference type="NCBI Taxonomy" id="46731"/>
    <lineage>
        <taxon>Eukaryota</taxon>
        <taxon>Metazoa</taxon>
        <taxon>Cnidaria</taxon>
        <taxon>Anthozoa</taxon>
        <taxon>Hexacorallia</taxon>
        <taxon>Scleractinia</taxon>
        <taxon>Astrocoeniina</taxon>
        <taxon>Pocilloporidae</taxon>
        <taxon>Pocillopora</taxon>
    </lineage>
</organism>
<feature type="non-terminal residue" evidence="1">
    <location>
        <position position="315"/>
    </location>
</feature>
<comment type="caution">
    <text evidence="1">The sequence shown here is derived from an EMBL/GenBank/DDBJ whole genome shotgun (WGS) entry which is preliminary data.</text>
</comment>
<protein>
    <submittedName>
        <fullName evidence="1">Uncharacterized protein</fullName>
    </submittedName>
</protein>
<keyword evidence="2" id="KW-1185">Reference proteome</keyword>
<evidence type="ECO:0000313" key="1">
    <source>
        <dbReference type="EMBL" id="RMX60234.1"/>
    </source>
</evidence>
<dbReference type="AlphaFoldDB" id="A0A3M6V349"/>
<name>A0A3M6V349_POCDA</name>
<dbReference type="EMBL" id="RCHS01000213">
    <property type="protein sequence ID" value="RMX60234.1"/>
    <property type="molecule type" value="Genomic_DNA"/>
</dbReference>
<evidence type="ECO:0000313" key="2">
    <source>
        <dbReference type="Proteomes" id="UP000275408"/>
    </source>
</evidence>
<sequence length="315" mass="35800">NVEKISCVGIDPVLIPDKTYNPECLLPVKSVDLEWFLVLVQPQARSDTTTVLDTSHYIEDQFKAYRRLQSYDQLISGFLSGVKGQQNRQQIQTGQGECCSHIASVLFYIKAWNSINEKLTCTQVKRTWLPTAMKKVPYAPISDIDFRFAKKRKRNLDETINNLTTTKGSTGSHSSEVVASVPVSPKITDEEVRLVEEDIRRQSKGSSFYCHRAEILGRWYTKKCSLSYSSPDPNSSCFCTLVTGGPVEPKIKNQNANRQDISDEAHKSHFICTYKQKPLFSDKLLKCHNPFCRSGKFFLKLQADAKQCNDKFGMY</sequence>
<dbReference type="Proteomes" id="UP000275408">
    <property type="component" value="Unassembled WGS sequence"/>
</dbReference>
<reference evidence="1 2" key="1">
    <citation type="journal article" date="2018" name="Sci. Rep.">
        <title>Comparative analysis of the Pocillopora damicornis genome highlights role of immune system in coral evolution.</title>
        <authorList>
            <person name="Cunning R."/>
            <person name="Bay R.A."/>
            <person name="Gillette P."/>
            <person name="Baker A.C."/>
            <person name="Traylor-Knowles N."/>
        </authorList>
    </citation>
    <scope>NUCLEOTIDE SEQUENCE [LARGE SCALE GENOMIC DNA]</scope>
    <source>
        <strain evidence="1">RSMAS</strain>
        <tissue evidence="1">Whole animal</tissue>
    </source>
</reference>